<dbReference type="AlphaFoldDB" id="A0A7J5XQH3"/>
<organism evidence="2 3">
    <name type="scientific">Dissostichus mawsoni</name>
    <name type="common">Antarctic cod</name>
    <dbReference type="NCBI Taxonomy" id="36200"/>
    <lineage>
        <taxon>Eukaryota</taxon>
        <taxon>Metazoa</taxon>
        <taxon>Chordata</taxon>
        <taxon>Craniata</taxon>
        <taxon>Vertebrata</taxon>
        <taxon>Euteleostomi</taxon>
        <taxon>Actinopterygii</taxon>
        <taxon>Neopterygii</taxon>
        <taxon>Teleostei</taxon>
        <taxon>Neoteleostei</taxon>
        <taxon>Acanthomorphata</taxon>
        <taxon>Eupercaria</taxon>
        <taxon>Perciformes</taxon>
        <taxon>Notothenioidei</taxon>
        <taxon>Nototheniidae</taxon>
        <taxon>Dissostichus</taxon>
    </lineage>
</organism>
<evidence type="ECO:0000313" key="3">
    <source>
        <dbReference type="Proteomes" id="UP000518266"/>
    </source>
</evidence>
<comment type="caution">
    <text evidence="2">The sequence shown here is derived from an EMBL/GenBank/DDBJ whole genome shotgun (WGS) entry which is preliminary data.</text>
</comment>
<proteinExistence type="predicted"/>
<protein>
    <submittedName>
        <fullName evidence="2">Uncharacterized protein</fullName>
    </submittedName>
</protein>
<accession>A0A7J5XQH3</accession>
<keyword evidence="3" id="KW-1185">Reference proteome</keyword>
<dbReference type="EMBL" id="JAAKFY010000021">
    <property type="protein sequence ID" value="KAF3839181.1"/>
    <property type="molecule type" value="Genomic_DNA"/>
</dbReference>
<reference evidence="2 3" key="1">
    <citation type="submission" date="2020-03" db="EMBL/GenBank/DDBJ databases">
        <title>Dissostichus mawsoni Genome sequencing and assembly.</title>
        <authorList>
            <person name="Park H."/>
        </authorList>
    </citation>
    <scope>NUCLEOTIDE SEQUENCE [LARGE SCALE GENOMIC DNA]</scope>
    <source>
        <strain evidence="2">DM0001</strain>
        <tissue evidence="2">Muscle</tissue>
    </source>
</reference>
<name>A0A7J5XQH3_DISMA</name>
<dbReference type="Proteomes" id="UP000518266">
    <property type="component" value="Unassembled WGS sequence"/>
</dbReference>
<evidence type="ECO:0000313" key="2">
    <source>
        <dbReference type="EMBL" id="KAF3839181.1"/>
    </source>
</evidence>
<evidence type="ECO:0000256" key="1">
    <source>
        <dbReference type="SAM" id="MobiDB-lite"/>
    </source>
</evidence>
<gene>
    <name evidence="2" type="ORF">F7725_017898</name>
</gene>
<sequence length="79" mass="8374">MSPPCQGTAGCFCTTCRFGVIVVSLVKGSEFDLLRRESYPSARRSAGLGSEQNEKVSEDSGGKIATLTLHACLDDTSVM</sequence>
<feature type="region of interest" description="Disordered" evidence="1">
    <location>
        <begin position="38"/>
        <end position="59"/>
    </location>
</feature>